<dbReference type="SMART" id="SM00027">
    <property type="entry name" value="EH"/>
    <property type="match status" value="2"/>
</dbReference>
<keyword evidence="16" id="KW-0206">Cytoskeleton</keyword>
<feature type="compositionally biased region" description="Low complexity" evidence="19">
    <location>
        <begin position="43"/>
        <end position="115"/>
    </location>
</feature>
<keyword evidence="11" id="KW-0677">Repeat</keyword>
<reference evidence="23" key="1">
    <citation type="journal article" date="2021" name="Nat. Commun.">
        <title>Genetic determinants of endophytism in the Arabidopsis root mycobiome.</title>
        <authorList>
            <person name="Mesny F."/>
            <person name="Miyauchi S."/>
            <person name="Thiergart T."/>
            <person name="Pickel B."/>
            <person name="Atanasova L."/>
            <person name="Karlsson M."/>
            <person name="Huettel B."/>
            <person name="Barry K.W."/>
            <person name="Haridas S."/>
            <person name="Chen C."/>
            <person name="Bauer D."/>
            <person name="Andreopoulos W."/>
            <person name="Pangilinan J."/>
            <person name="LaButti K."/>
            <person name="Riley R."/>
            <person name="Lipzen A."/>
            <person name="Clum A."/>
            <person name="Drula E."/>
            <person name="Henrissat B."/>
            <person name="Kohler A."/>
            <person name="Grigoriev I.V."/>
            <person name="Martin F.M."/>
            <person name="Hacquard S."/>
        </authorList>
    </citation>
    <scope>NUCLEOTIDE SEQUENCE</scope>
    <source>
        <strain evidence="23">MPI-SDFR-AT-0120</strain>
    </source>
</reference>
<dbReference type="GO" id="GO:0005509">
    <property type="term" value="F:calcium ion binding"/>
    <property type="evidence" value="ECO:0007669"/>
    <property type="project" value="InterPro"/>
</dbReference>
<comment type="subcellular location">
    <subcellularLocation>
        <location evidence="3">Cell membrane</location>
        <topology evidence="3">Peripheral membrane protein</topology>
        <orientation evidence="3">Cytoplasmic side</orientation>
    </subcellularLocation>
    <subcellularLocation>
        <location evidence="2">Cytoplasm</location>
        <location evidence="2">Cytoskeleton</location>
        <location evidence="2">Actin patch</location>
    </subcellularLocation>
    <subcellularLocation>
        <location evidence="1">Endosome membrane</location>
        <topology evidence="1">Peripheral membrane protein</topology>
        <orientation evidence="1">Cytoplasmic side</orientation>
    </subcellularLocation>
</comment>
<evidence type="ECO:0000256" key="16">
    <source>
        <dbReference type="ARBA" id="ARBA00023212"/>
    </source>
</evidence>
<dbReference type="PROSITE" id="PS50222">
    <property type="entry name" value="EF_HAND_2"/>
    <property type="match status" value="1"/>
</dbReference>
<feature type="compositionally biased region" description="Low complexity" evidence="19">
    <location>
        <begin position="17"/>
        <end position="32"/>
    </location>
</feature>
<feature type="compositionally biased region" description="Basic and acidic residues" evidence="19">
    <location>
        <begin position="1012"/>
        <end position="1080"/>
    </location>
</feature>
<evidence type="ECO:0000256" key="12">
    <source>
        <dbReference type="ARBA" id="ARBA00022753"/>
    </source>
</evidence>
<feature type="region of interest" description="Disordered" evidence="19">
    <location>
        <begin position="763"/>
        <end position="807"/>
    </location>
</feature>
<evidence type="ECO:0000259" key="21">
    <source>
        <dbReference type="PROSITE" id="PS50222"/>
    </source>
</evidence>
<dbReference type="PROSITE" id="PS50031">
    <property type="entry name" value="EH"/>
    <property type="match status" value="2"/>
</dbReference>
<dbReference type="InterPro" id="IPR011992">
    <property type="entry name" value="EF-hand-dom_pair"/>
</dbReference>
<comment type="caution">
    <text evidence="23">The sequence shown here is derived from an EMBL/GenBank/DDBJ whole genome shotgun (WGS) entry which is preliminary data.</text>
</comment>
<dbReference type="SUPFAM" id="SSF47473">
    <property type="entry name" value="EF-hand"/>
    <property type="match status" value="2"/>
</dbReference>
<feature type="compositionally biased region" description="Gly residues" evidence="19">
    <location>
        <begin position="33"/>
        <end position="42"/>
    </location>
</feature>
<feature type="region of interest" description="Disordered" evidence="19">
    <location>
        <begin position="854"/>
        <end position="1408"/>
    </location>
</feature>
<dbReference type="InterPro" id="IPR003124">
    <property type="entry name" value="WH2_dom"/>
</dbReference>
<comment type="function">
    <text evidence="17">Component of the PAN1 actin cytoskeleton-regulatory complex required for the internalization of endosomes during actin-coupled endocytosis. The complex links the site of endocytosis to the cell membrane-associated actin cytoskeleton. Mediates uptake of external molecules and vacuolar degradation of plasma membrane proteins. Plays a role in the proper organization of the cell membrane-associated actin cytoskeleton and promotes its destabilization.</text>
</comment>
<keyword evidence="15" id="KW-0009">Actin-binding</keyword>
<dbReference type="PANTHER" id="PTHR11216">
    <property type="entry name" value="EH DOMAIN"/>
    <property type="match status" value="1"/>
</dbReference>
<dbReference type="EMBL" id="JAGMVJ010000018">
    <property type="protein sequence ID" value="KAH7077279.1"/>
    <property type="molecule type" value="Genomic_DNA"/>
</dbReference>
<comment type="subunit">
    <text evidence="5">Component of the PAN1 actin cytoskeleton-regulatory complex.</text>
</comment>
<dbReference type="InterPro" id="IPR013182">
    <property type="entry name" value="DUF1720"/>
</dbReference>
<dbReference type="CDD" id="cd00052">
    <property type="entry name" value="EH"/>
    <property type="match status" value="2"/>
</dbReference>
<evidence type="ECO:0000256" key="4">
    <source>
        <dbReference type="ARBA" id="ARBA00009351"/>
    </source>
</evidence>
<feature type="compositionally biased region" description="Basic and acidic residues" evidence="19">
    <location>
        <begin position="609"/>
        <end position="618"/>
    </location>
</feature>
<keyword evidence="8" id="KW-1003">Cell membrane</keyword>
<dbReference type="OrthoDB" id="2015333at2759"/>
<feature type="coiled-coil region" evidence="18">
    <location>
        <begin position="679"/>
        <end position="727"/>
    </location>
</feature>
<feature type="region of interest" description="Disordered" evidence="19">
    <location>
        <begin position="1"/>
        <end position="155"/>
    </location>
</feature>
<dbReference type="GO" id="GO:0005886">
    <property type="term" value="C:plasma membrane"/>
    <property type="evidence" value="ECO:0007669"/>
    <property type="project" value="UniProtKB-SubCell"/>
</dbReference>
<evidence type="ECO:0000256" key="8">
    <source>
        <dbReference type="ARBA" id="ARBA00022475"/>
    </source>
</evidence>
<evidence type="ECO:0000256" key="19">
    <source>
        <dbReference type="SAM" id="MobiDB-lite"/>
    </source>
</evidence>
<protein>
    <recommendedName>
        <fullName evidence="6">Actin cytoskeleton-regulatory complex protein PAN1</fullName>
    </recommendedName>
    <alternativeName>
        <fullName evidence="7">Actin cytoskeleton-regulatory complex protein pan1</fullName>
    </alternativeName>
</protein>
<feature type="compositionally biased region" description="Basic and acidic residues" evidence="19">
    <location>
        <begin position="567"/>
        <end position="578"/>
    </location>
</feature>
<dbReference type="InterPro" id="IPR002048">
    <property type="entry name" value="EF_hand_dom"/>
</dbReference>
<sequence length="1408" mass="152786">MFSGSNSYLGGGNSARPGQPQYGQQQQQQQFGQQGGFQGGLGPQPTGFGQAPMQQQYTGFPGQPQGFGQQPQPQQPQYTGYPGQQGQFQQQQAPQQQSFQTGAPLPPQQQQQQQPPAQPQRPQPTGMTSSQMADSFRGSSSASSIPPPVPAKSSKIPNIRLSFITAQDQAKFEQLFKSAVGDANALSGDQARDLLMRSKLTGDALSHIWTLCDTTKSGQLLFPEFALAMYLCNLKLTGKDLPNNLPERVKNEVSSMVDIISFNIAEDQSGRNTPAGNAPKFNEPPTIQQPQPQQSNSQLLNTLVTQPTGFGQQPMGMQPTGMGMMQPQQTGFGQAPGGYNGPRPPMPPMPTGYGSNLTPTQTGMAPLNAQPTGMPGQWGLVNNPASGLPNIEALAARMMPQTGREGGSHTTAGLTGNATIPWAITKGEKKLYDDTFRAWDGMGKGYISGEQALEIFGQSGLPKPDLERVWTLADSADRGRLNLDEFAVAMHLIYRKLNGYPIPARLPPELVPPSTRNINDSIGAMKNLLRGDAEDRKTSGAFLQPQRTGVSYLKSHSFRSGSPAAGGRKDATVFRNNDDNVGYKSSARHRLGAGGRSPSPAQPGSPSSERSDEMSLDQLRKSVKEKQILLDAMDTRDENAADEEDALDRRDRREAEDLYRRIRRLQEDIDAHPKASLRSNDSDAERRALKRQLQNLTDRLPELASSVRRTEREIADAQLELFRLKDAKAYPGSASTIVGTGPGGAVTESDRLKARAKAMMQARSAALTGRPAPTADDSGAATERLEKENSRIRSEKENNERMIRDVEDSVREYTRGLESSLKEGGHDSTSEHERRRWEEALGVEDEVKDFIFDLQRSSRASRIRKEDTPRDTYRSTSRSEEARPAASRYDSSSTSAEPARSTGTPTTGGSYSSYKTPEERAAFIKQQAEQRMAERLAALGIKAPAKAGETPQQRAEREKREREEKLRQAEEEDTRREEERQRRLNDESIAPPVASKGSGKKPAPPPPASRKNKADIAQHDVKQADAEAKRAENEIAEQALREQQEAQEAERKRMEEEERRQESDLAKEREAAQARLRALEEQVQQGKLKKAEEKKRRAAAQKDAKEQESRLAAQRAEIEAARERERQLQLQLEALDDDDSSDDEGPQNITPQDTTPTASQELPRDTAPPPAPPMPVHQNTPPSSVASPPASSLTSPLADTETKNPFLKKMMTNQENAATPPPPPSNTSEVSTNPFHRLTQENANKAAAPTFNEPVVTPAGGGRRGRQDDDDWSVVDSDDSSSDDDEGPSQGGAKQLASILFGTMAPPRPLSSMDNKSPRAESPAVASPPAGIPPPPPMPSGSAPPAPPGPPPPPGGAAPPPPPMPSMKAPGGPPNRGALLGEITAGKGLRKVETKDRSTSAVAGRVLG</sequence>
<dbReference type="Gene3D" id="1.10.238.10">
    <property type="entry name" value="EF-hand"/>
    <property type="match status" value="2"/>
</dbReference>
<dbReference type="InterPro" id="IPR000261">
    <property type="entry name" value="EH_dom"/>
</dbReference>
<dbReference type="Proteomes" id="UP000813461">
    <property type="component" value="Unassembled WGS sequence"/>
</dbReference>
<dbReference type="GO" id="GO:0006897">
    <property type="term" value="P:endocytosis"/>
    <property type="evidence" value="ECO:0007669"/>
    <property type="project" value="UniProtKB-KW"/>
</dbReference>
<feature type="domain" description="WH2" evidence="22">
    <location>
        <begin position="1375"/>
        <end position="1392"/>
    </location>
</feature>
<evidence type="ECO:0000256" key="7">
    <source>
        <dbReference type="ARBA" id="ARBA00020728"/>
    </source>
</evidence>
<dbReference type="Pfam" id="PF02205">
    <property type="entry name" value="WH2"/>
    <property type="match status" value="1"/>
</dbReference>
<keyword evidence="14" id="KW-0472">Membrane</keyword>
<evidence type="ECO:0000256" key="11">
    <source>
        <dbReference type="ARBA" id="ARBA00022737"/>
    </source>
</evidence>
<proteinExistence type="inferred from homology"/>
<evidence type="ECO:0000256" key="3">
    <source>
        <dbReference type="ARBA" id="ARBA00004413"/>
    </source>
</evidence>
<dbReference type="PROSITE" id="PS51082">
    <property type="entry name" value="WH2"/>
    <property type="match status" value="1"/>
</dbReference>
<evidence type="ECO:0000256" key="13">
    <source>
        <dbReference type="ARBA" id="ARBA00023054"/>
    </source>
</evidence>
<feature type="compositionally biased region" description="Acidic residues" evidence="19">
    <location>
        <begin position="1268"/>
        <end position="1287"/>
    </location>
</feature>
<evidence type="ECO:0000256" key="10">
    <source>
        <dbReference type="ARBA" id="ARBA00022583"/>
    </source>
</evidence>
<feature type="compositionally biased region" description="Polar residues" evidence="19">
    <location>
        <begin position="1147"/>
        <end position="1160"/>
    </location>
</feature>
<organism evidence="23 24">
    <name type="scientific">Paraphoma chrysanthemicola</name>
    <dbReference type="NCBI Taxonomy" id="798071"/>
    <lineage>
        <taxon>Eukaryota</taxon>
        <taxon>Fungi</taxon>
        <taxon>Dikarya</taxon>
        <taxon>Ascomycota</taxon>
        <taxon>Pezizomycotina</taxon>
        <taxon>Dothideomycetes</taxon>
        <taxon>Pleosporomycetidae</taxon>
        <taxon>Pleosporales</taxon>
        <taxon>Pleosporineae</taxon>
        <taxon>Phaeosphaeriaceae</taxon>
        <taxon>Paraphoma</taxon>
    </lineage>
</organism>
<evidence type="ECO:0000256" key="6">
    <source>
        <dbReference type="ARBA" id="ARBA00015110"/>
    </source>
</evidence>
<dbReference type="GO" id="GO:0030479">
    <property type="term" value="C:actin cortical patch"/>
    <property type="evidence" value="ECO:0007669"/>
    <property type="project" value="UniProtKB-SubCell"/>
</dbReference>
<feature type="compositionally biased region" description="Acidic residues" evidence="19">
    <location>
        <begin position="1134"/>
        <end position="1145"/>
    </location>
</feature>
<keyword evidence="12" id="KW-0967">Endosome</keyword>
<evidence type="ECO:0000256" key="9">
    <source>
        <dbReference type="ARBA" id="ARBA00022490"/>
    </source>
</evidence>
<feature type="region of interest" description="Disordered" evidence="19">
    <location>
        <begin position="553"/>
        <end position="618"/>
    </location>
</feature>
<comment type="similarity">
    <text evidence="4">Belongs to the PAN1 family.</text>
</comment>
<dbReference type="FunFam" id="1.10.238.10:FF:000349">
    <property type="entry name" value="Actin cytoskeleton-regulatory complex protein PAN1"/>
    <property type="match status" value="1"/>
</dbReference>
<keyword evidence="9" id="KW-0963">Cytoplasm</keyword>
<feature type="compositionally biased region" description="Basic and acidic residues" evidence="19">
    <location>
        <begin position="783"/>
        <end position="807"/>
    </location>
</feature>
<feature type="compositionally biased region" description="Pro residues" evidence="19">
    <location>
        <begin position="1330"/>
        <end position="1365"/>
    </location>
</feature>
<feature type="domain" description="EH" evidence="20">
    <location>
        <begin position="168"/>
        <end position="256"/>
    </location>
</feature>
<feature type="compositionally biased region" description="Basic and acidic residues" evidence="19">
    <location>
        <begin position="954"/>
        <end position="986"/>
    </location>
</feature>
<dbReference type="Pfam" id="PF12763">
    <property type="entry name" value="EH"/>
    <property type="match status" value="2"/>
</dbReference>
<evidence type="ECO:0000259" key="22">
    <source>
        <dbReference type="PROSITE" id="PS51082"/>
    </source>
</evidence>
<gene>
    <name evidence="23" type="ORF">FB567DRAFT_503492</name>
</gene>
<dbReference type="GO" id="GO:0010008">
    <property type="term" value="C:endosome membrane"/>
    <property type="evidence" value="ECO:0007669"/>
    <property type="project" value="UniProtKB-SubCell"/>
</dbReference>
<feature type="compositionally biased region" description="Basic and acidic residues" evidence="19">
    <location>
        <begin position="863"/>
        <end position="883"/>
    </location>
</feature>
<feature type="compositionally biased region" description="Pro residues" evidence="19">
    <location>
        <begin position="1166"/>
        <end position="1175"/>
    </location>
</feature>
<evidence type="ECO:0000256" key="15">
    <source>
        <dbReference type="ARBA" id="ARBA00023203"/>
    </source>
</evidence>
<dbReference type="PANTHER" id="PTHR11216:SF173">
    <property type="entry name" value="ACTIN CYTOSKELETON-REGULATORY COMPLEX PROTEIN PAN1"/>
    <property type="match status" value="1"/>
</dbReference>
<evidence type="ECO:0000313" key="24">
    <source>
        <dbReference type="Proteomes" id="UP000813461"/>
    </source>
</evidence>
<accession>A0A8K0QZB6</accession>
<feature type="compositionally biased region" description="Low complexity" evidence="19">
    <location>
        <begin position="1180"/>
        <end position="1198"/>
    </location>
</feature>
<dbReference type="GO" id="GO:0003779">
    <property type="term" value="F:actin binding"/>
    <property type="evidence" value="ECO:0007669"/>
    <property type="project" value="UniProtKB-KW"/>
</dbReference>
<feature type="domain" description="EF-hand" evidence="21">
    <location>
        <begin position="461"/>
        <end position="496"/>
    </location>
</feature>
<evidence type="ECO:0000256" key="2">
    <source>
        <dbReference type="ARBA" id="ARBA00004134"/>
    </source>
</evidence>
<keyword evidence="24" id="KW-1185">Reference proteome</keyword>
<feature type="compositionally biased region" description="Low complexity" evidence="19">
    <location>
        <begin position="901"/>
        <end position="915"/>
    </location>
</feature>
<evidence type="ECO:0000256" key="17">
    <source>
        <dbReference type="ARBA" id="ARBA00025194"/>
    </source>
</evidence>
<keyword evidence="13 18" id="KW-0175">Coiled coil</keyword>
<dbReference type="GO" id="GO:0016197">
    <property type="term" value="P:endosomal transport"/>
    <property type="evidence" value="ECO:0007669"/>
    <property type="project" value="TreeGrafter"/>
</dbReference>
<evidence type="ECO:0000256" key="14">
    <source>
        <dbReference type="ARBA" id="ARBA00023136"/>
    </source>
</evidence>
<evidence type="ECO:0000313" key="23">
    <source>
        <dbReference type="EMBL" id="KAH7077279.1"/>
    </source>
</evidence>
<feature type="compositionally biased region" description="Basic and acidic residues" evidence="19">
    <location>
        <begin position="1089"/>
        <end position="1109"/>
    </location>
</feature>
<evidence type="ECO:0000256" key="5">
    <source>
        <dbReference type="ARBA" id="ARBA00011159"/>
    </source>
</evidence>
<feature type="compositionally biased region" description="Basic and acidic residues" evidence="19">
    <location>
        <begin position="1116"/>
        <end position="1127"/>
    </location>
</feature>
<evidence type="ECO:0000259" key="20">
    <source>
        <dbReference type="PROSITE" id="PS50031"/>
    </source>
</evidence>
<feature type="compositionally biased region" description="Low complexity" evidence="19">
    <location>
        <begin position="596"/>
        <end position="608"/>
    </location>
</feature>
<feature type="region of interest" description="Disordered" evidence="19">
    <location>
        <begin position="267"/>
        <end position="295"/>
    </location>
</feature>
<feature type="domain" description="EH" evidence="20">
    <location>
        <begin position="428"/>
        <end position="517"/>
    </location>
</feature>
<evidence type="ECO:0000256" key="1">
    <source>
        <dbReference type="ARBA" id="ARBA00004125"/>
    </source>
</evidence>
<keyword evidence="10" id="KW-0254">Endocytosis</keyword>
<name>A0A8K0QZB6_9PLEO</name>
<dbReference type="Pfam" id="PF08226">
    <property type="entry name" value="DUF1720"/>
    <property type="match status" value="1"/>
</dbReference>
<evidence type="ECO:0000256" key="18">
    <source>
        <dbReference type="SAM" id="Coils"/>
    </source>
</evidence>